<dbReference type="PANTHER" id="PTHR10091">
    <property type="entry name" value="ALDOSE-1-EPIMERASE"/>
    <property type="match status" value="1"/>
</dbReference>
<dbReference type="PANTHER" id="PTHR10091:SF0">
    <property type="entry name" value="GALACTOSE MUTAROTASE"/>
    <property type="match status" value="1"/>
</dbReference>
<dbReference type="Proteomes" id="UP000249134">
    <property type="component" value="Chromosome 1"/>
</dbReference>
<dbReference type="GO" id="GO:0033499">
    <property type="term" value="P:galactose catabolic process via UDP-galactose, Leloir pathway"/>
    <property type="evidence" value="ECO:0007669"/>
    <property type="project" value="TreeGrafter"/>
</dbReference>
<evidence type="ECO:0000256" key="5">
    <source>
        <dbReference type="PIRNR" id="PIRNR005096"/>
    </source>
</evidence>
<name>A0A2X4WWY8_LEDLE</name>
<dbReference type="InterPro" id="IPR015443">
    <property type="entry name" value="Aldose_1-epimerase"/>
</dbReference>
<feature type="active site" description="Proton acceptor" evidence="6">
    <location>
        <position position="313"/>
    </location>
</feature>
<evidence type="ECO:0000256" key="2">
    <source>
        <dbReference type="ARBA" id="ARBA00006206"/>
    </source>
</evidence>
<accession>A0A2X4WWY8</accession>
<gene>
    <name evidence="9" type="primary">mro_1</name>
    <name evidence="9" type="ORF">NCTC4824_03654</name>
</gene>
<dbReference type="InterPro" id="IPR008183">
    <property type="entry name" value="Aldose_1/G6P_1-epimerase"/>
</dbReference>
<evidence type="ECO:0000256" key="7">
    <source>
        <dbReference type="PIRSR" id="PIRSR005096-2"/>
    </source>
</evidence>
<dbReference type="InterPro" id="IPR047215">
    <property type="entry name" value="Galactose_mutarotase-like"/>
</dbReference>
<evidence type="ECO:0000256" key="6">
    <source>
        <dbReference type="PIRSR" id="PIRSR005096-1"/>
    </source>
</evidence>
<dbReference type="RefSeq" id="WP_066141247.1">
    <property type="nucleotide sequence ID" value="NZ_CBCSGM010000003.1"/>
</dbReference>
<dbReference type="PIRSF" id="PIRSF005096">
    <property type="entry name" value="GALM"/>
    <property type="match status" value="1"/>
</dbReference>
<dbReference type="GO" id="GO:0030246">
    <property type="term" value="F:carbohydrate binding"/>
    <property type="evidence" value="ECO:0007669"/>
    <property type="project" value="InterPro"/>
</dbReference>
<organism evidence="9 10">
    <name type="scientific">Lederbergia lenta</name>
    <name type="common">Bacillus lentus</name>
    <dbReference type="NCBI Taxonomy" id="1467"/>
    <lineage>
        <taxon>Bacteria</taxon>
        <taxon>Bacillati</taxon>
        <taxon>Bacillota</taxon>
        <taxon>Bacilli</taxon>
        <taxon>Bacillales</taxon>
        <taxon>Bacillaceae</taxon>
        <taxon>Lederbergia</taxon>
    </lineage>
</organism>
<dbReference type="GO" id="GO:0004034">
    <property type="term" value="F:aldose 1-epimerase activity"/>
    <property type="evidence" value="ECO:0007669"/>
    <property type="project" value="UniProtKB-EC"/>
</dbReference>
<feature type="binding site" evidence="8">
    <location>
        <begin position="179"/>
        <end position="181"/>
    </location>
    <ligand>
        <name>beta-D-galactose</name>
        <dbReference type="ChEBI" id="CHEBI:27667"/>
    </ligand>
</feature>
<dbReference type="Pfam" id="PF01263">
    <property type="entry name" value="Aldose_epim"/>
    <property type="match status" value="1"/>
</dbReference>
<dbReference type="UniPathway" id="UPA00242"/>
<dbReference type="EC" id="5.1.3.3" evidence="5"/>
<dbReference type="SUPFAM" id="SSF74650">
    <property type="entry name" value="Galactose mutarotase-like"/>
    <property type="match status" value="1"/>
</dbReference>
<dbReference type="EMBL" id="LS483476">
    <property type="protein sequence ID" value="SQI62200.1"/>
    <property type="molecule type" value="Genomic_DNA"/>
</dbReference>
<dbReference type="InterPro" id="IPR011013">
    <property type="entry name" value="Gal_mutarotase_sf_dom"/>
</dbReference>
<evidence type="ECO:0000256" key="1">
    <source>
        <dbReference type="ARBA" id="ARBA00005028"/>
    </source>
</evidence>
<reference evidence="9 10" key="1">
    <citation type="submission" date="2018-06" db="EMBL/GenBank/DDBJ databases">
        <authorList>
            <consortium name="Pathogen Informatics"/>
            <person name="Doyle S."/>
        </authorList>
    </citation>
    <scope>NUCLEOTIDE SEQUENCE [LARGE SCALE GENOMIC DNA]</scope>
    <source>
        <strain evidence="9 10">NCTC4824</strain>
    </source>
</reference>
<keyword evidence="10" id="KW-1185">Reference proteome</keyword>
<keyword evidence="3 5" id="KW-0413">Isomerase</keyword>
<evidence type="ECO:0000313" key="9">
    <source>
        <dbReference type="EMBL" id="SQI62200.1"/>
    </source>
</evidence>
<dbReference type="AlphaFoldDB" id="A0A2X4WWY8"/>
<evidence type="ECO:0000256" key="4">
    <source>
        <dbReference type="ARBA" id="ARBA00023277"/>
    </source>
</evidence>
<dbReference type="Gene3D" id="2.70.98.10">
    <property type="match status" value="1"/>
</dbReference>
<evidence type="ECO:0000256" key="3">
    <source>
        <dbReference type="ARBA" id="ARBA00023235"/>
    </source>
</evidence>
<sequence length="350" mass="39137">MNVIQKPFGSMKDEEVNEFTLMNDNGIELTCINYGCAITKIITSDQDGSKENIVLGYDSLEEYVNGSSFFGSVVGRVAGRIGNAEFELNGKNYTVAKNENGNHLHGGVKGFDKVIWNAAILESEELAQVQFTYLSPDGEEGYPGNLEMKVTYTLNNNNEFTILYEGISDEKTILNVSNHSYFNLSGDLKRDIQDHKLILKSDRFLDLQEDLLPTGKFVDVDNTTFDFREGRNIRAGVESNDVQNRLAGGGYDHPFVLNDNHNQEIILEDPESGRTLTIETDEVGVIVYTASQLPEEGEVYGVPSRKYLGICLETQGLPDAVHHAEFPSWVLEKDTRFSSVTKYQFGVKEK</sequence>
<evidence type="ECO:0000256" key="8">
    <source>
        <dbReference type="PIRSR" id="PIRSR005096-3"/>
    </source>
</evidence>
<dbReference type="STRING" id="1348624.GCA_001591545_02128"/>
<dbReference type="GO" id="GO:0006006">
    <property type="term" value="P:glucose metabolic process"/>
    <property type="evidence" value="ECO:0007669"/>
    <property type="project" value="TreeGrafter"/>
</dbReference>
<comment type="pathway">
    <text evidence="1 5">Carbohydrate metabolism; hexose metabolism.</text>
</comment>
<feature type="active site" description="Proton donor" evidence="6">
    <location>
        <position position="179"/>
    </location>
</feature>
<proteinExistence type="inferred from homology"/>
<protein>
    <recommendedName>
        <fullName evidence="5">Aldose 1-epimerase</fullName>
        <ecNumber evidence="5">5.1.3.3</ecNumber>
    </recommendedName>
</protein>
<keyword evidence="4 5" id="KW-0119">Carbohydrate metabolism</keyword>
<feature type="binding site" evidence="7">
    <location>
        <position position="252"/>
    </location>
    <ligand>
        <name>beta-D-galactose</name>
        <dbReference type="ChEBI" id="CHEBI:27667"/>
    </ligand>
</feature>
<dbReference type="CDD" id="cd09019">
    <property type="entry name" value="galactose_mutarotase_like"/>
    <property type="match status" value="1"/>
</dbReference>
<evidence type="ECO:0000313" key="10">
    <source>
        <dbReference type="Proteomes" id="UP000249134"/>
    </source>
</evidence>
<dbReference type="KEGG" id="blen:NCTC4824_03654"/>
<comment type="catalytic activity">
    <reaction evidence="5">
        <text>alpha-D-glucose = beta-D-glucose</text>
        <dbReference type="Rhea" id="RHEA:10264"/>
        <dbReference type="ChEBI" id="CHEBI:15903"/>
        <dbReference type="ChEBI" id="CHEBI:17925"/>
        <dbReference type="EC" id="5.1.3.3"/>
    </reaction>
</comment>
<dbReference type="NCBIfam" id="NF008277">
    <property type="entry name" value="PRK11055.1"/>
    <property type="match status" value="1"/>
</dbReference>
<dbReference type="InterPro" id="IPR014718">
    <property type="entry name" value="GH-type_carb-bd"/>
</dbReference>
<comment type="similarity">
    <text evidence="2 5">Belongs to the aldose epimerase family.</text>
</comment>